<keyword evidence="2" id="KW-1185">Reference proteome</keyword>
<gene>
    <name evidence="1" type="ORF">CYIG_00048</name>
</gene>
<dbReference type="RefSeq" id="YP_005087493.1">
    <property type="nucleotide sequence ID" value="NC_016658.1"/>
</dbReference>
<accession>E3SNB7</accession>
<reference evidence="1 2" key="1">
    <citation type="submission" date="2009-10" db="EMBL/GenBank/DDBJ databases">
        <title>The Genome Sequence of Cyanophage NATL1A-7.</title>
        <authorList>
            <consortium name="The Broad Institute Genome Sequencing Platform"/>
            <person name="Henn M.R."/>
            <person name="Sullivan M.S."/>
            <person name="Osburne M.S."/>
            <person name="Levin J."/>
            <person name="Malboeuf C."/>
            <person name="Casali M."/>
            <person name="Russ C."/>
            <person name="Lennon N."/>
            <person name="Erlich R."/>
            <person name="Young S.K."/>
            <person name="Koehrsen M."/>
            <person name="Yandava C."/>
            <person name="Zeng Q."/>
            <person name="Alvarado L."/>
            <person name="Anderson S."/>
            <person name="Berlin A."/>
            <person name="Borenstein D."/>
            <person name="Chen Z."/>
            <person name="Engels R."/>
            <person name="Freedman E."/>
            <person name="Gellesch M."/>
            <person name="Goldberg J."/>
            <person name="Green L."/>
            <person name="Griggs A."/>
            <person name="Gujja S."/>
            <person name="Heiman D."/>
            <person name="Hepburn T."/>
            <person name="Howarth C."/>
            <person name="Jen D."/>
            <person name="Larson L."/>
            <person name="Lewis B."/>
            <person name="Mehta T."/>
            <person name="Park D."/>
            <person name="Pearson M."/>
            <person name="Roberts A."/>
            <person name="Ryan E."/>
            <person name="Saif S."/>
            <person name="Shea T."/>
            <person name="Shenoy N."/>
            <person name="Sisk P."/>
            <person name="Stolte C."/>
            <person name="Sykes S."/>
            <person name="Walk T."/>
            <person name="White J."/>
            <person name="Yu Q."/>
            <person name="Coleman M.L."/>
            <person name="Huang K.H."/>
            <person name="Weigele P.R."/>
            <person name="DeFrancesco A.S."/>
            <person name="Kern S.E."/>
            <person name="Thompson L.R."/>
            <person name="Fu R."/>
            <person name="Hombeck B."/>
            <person name="Chisholm S.W."/>
            <person name="Haas B."/>
            <person name="Nusbaum C."/>
            <person name="Galagan J."/>
            <person name="Birren B."/>
        </authorList>
    </citation>
    <scope>NUCLEOTIDE SEQUENCE [LARGE SCALE GENOMIC DNA]</scope>
    <source>
        <strain evidence="1">NATL1A-7</strain>
    </source>
</reference>
<dbReference type="Proteomes" id="UP000006531">
    <property type="component" value="Segment"/>
</dbReference>
<name>E3SNB7_9CAUD</name>
<dbReference type="GeneID" id="11538099"/>
<dbReference type="KEGG" id="vg:11538099"/>
<organism evidence="1 2">
    <name type="scientific">Cyanophage NATL1A-7</name>
    <dbReference type="NCBI Taxonomy" id="445693"/>
    <lineage>
        <taxon>Viruses</taxon>
        <taxon>Duplodnaviria</taxon>
        <taxon>Heunggongvirae</taxon>
        <taxon>Uroviricota</taxon>
        <taxon>Caudoviricetes</taxon>
        <taxon>Autographivirales</taxon>
        <taxon>Sechaudvirinae</taxon>
        <taxon>Cheungvirus</taxon>
        <taxon>Cheungvirus NATL1A7</taxon>
    </lineage>
</organism>
<sequence>MQKPQLIETSPTGATIHSYDIEGGQTTFHRYLGCYLGSCEFHNTLEDARQALKF</sequence>
<evidence type="ECO:0000313" key="1">
    <source>
        <dbReference type="EMBL" id="ADP00121.1"/>
    </source>
</evidence>
<dbReference type="EMBL" id="GU071102">
    <property type="protein sequence ID" value="ADP00121.1"/>
    <property type="molecule type" value="Genomic_DNA"/>
</dbReference>
<proteinExistence type="predicted"/>
<dbReference type="OrthoDB" id="28668at10239"/>
<evidence type="ECO:0000313" key="2">
    <source>
        <dbReference type="Proteomes" id="UP000006531"/>
    </source>
</evidence>
<protein>
    <submittedName>
        <fullName evidence="1">Predicted protein</fullName>
    </submittedName>
</protein>